<sequence>MNPVSAVRLNLTQQRSLGFDGTQQAPLGSIEPGSGVREGREKTKPAGGKKMNNH</sequence>
<dbReference type="AlphaFoldDB" id="A0AAV5HL75"/>
<protein>
    <submittedName>
        <fullName evidence="2">Uncharacterized protein</fullName>
    </submittedName>
</protein>
<dbReference type="Proteomes" id="UP001054252">
    <property type="component" value="Unassembled WGS sequence"/>
</dbReference>
<evidence type="ECO:0000256" key="1">
    <source>
        <dbReference type="SAM" id="MobiDB-lite"/>
    </source>
</evidence>
<feature type="region of interest" description="Disordered" evidence="1">
    <location>
        <begin position="14"/>
        <end position="54"/>
    </location>
</feature>
<organism evidence="2 3">
    <name type="scientific">Rubroshorea leprosula</name>
    <dbReference type="NCBI Taxonomy" id="152421"/>
    <lineage>
        <taxon>Eukaryota</taxon>
        <taxon>Viridiplantae</taxon>
        <taxon>Streptophyta</taxon>
        <taxon>Embryophyta</taxon>
        <taxon>Tracheophyta</taxon>
        <taxon>Spermatophyta</taxon>
        <taxon>Magnoliopsida</taxon>
        <taxon>eudicotyledons</taxon>
        <taxon>Gunneridae</taxon>
        <taxon>Pentapetalae</taxon>
        <taxon>rosids</taxon>
        <taxon>malvids</taxon>
        <taxon>Malvales</taxon>
        <taxon>Dipterocarpaceae</taxon>
        <taxon>Rubroshorea</taxon>
    </lineage>
</organism>
<keyword evidence="3" id="KW-1185">Reference proteome</keyword>
<dbReference type="EMBL" id="BPVZ01000002">
    <property type="protein sequence ID" value="GKU88016.1"/>
    <property type="molecule type" value="Genomic_DNA"/>
</dbReference>
<evidence type="ECO:0000313" key="2">
    <source>
        <dbReference type="EMBL" id="GKU88016.1"/>
    </source>
</evidence>
<proteinExistence type="predicted"/>
<accession>A0AAV5HL75</accession>
<reference evidence="2 3" key="1">
    <citation type="journal article" date="2021" name="Commun. Biol.">
        <title>The genome of Shorea leprosula (Dipterocarpaceae) highlights the ecological relevance of drought in aseasonal tropical rainforests.</title>
        <authorList>
            <person name="Ng K.K.S."/>
            <person name="Kobayashi M.J."/>
            <person name="Fawcett J.A."/>
            <person name="Hatakeyama M."/>
            <person name="Paape T."/>
            <person name="Ng C.H."/>
            <person name="Ang C.C."/>
            <person name="Tnah L.H."/>
            <person name="Lee C.T."/>
            <person name="Nishiyama T."/>
            <person name="Sese J."/>
            <person name="O'Brien M.J."/>
            <person name="Copetti D."/>
            <person name="Mohd Noor M.I."/>
            <person name="Ong R.C."/>
            <person name="Putra M."/>
            <person name="Sireger I.Z."/>
            <person name="Indrioko S."/>
            <person name="Kosugi Y."/>
            <person name="Izuno A."/>
            <person name="Isagi Y."/>
            <person name="Lee S.L."/>
            <person name="Shimizu K.K."/>
        </authorList>
    </citation>
    <scope>NUCLEOTIDE SEQUENCE [LARGE SCALE GENOMIC DNA]</scope>
    <source>
        <strain evidence="2">214</strain>
    </source>
</reference>
<evidence type="ECO:0000313" key="3">
    <source>
        <dbReference type="Proteomes" id="UP001054252"/>
    </source>
</evidence>
<gene>
    <name evidence="2" type="ORF">SLEP1_g2331</name>
</gene>
<name>A0AAV5HL75_9ROSI</name>
<feature type="compositionally biased region" description="Polar residues" evidence="1">
    <location>
        <begin position="14"/>
        <end position="26"/>
    </location>
</feature>
<comment type="caution">
    <text evidence="2">The sequence shown here is derived from an EMBL/GenBank/DDBJ whole genome shotgun (WGS) entry which is preliminary data.</text>
</comment>